<gene>
    <name evidence="3" type="ORF">WICANDRAFT_85567</name>
</gene>
<evidence type="ECO:0000313" key="3">
    <source>
        <dbReference type="EMBL" id="ODQ57364.1"/>
    </source>
</evidence>
<proteinExistence type="predicted"/>
<dbReference type="Proteomes" id="UP000094112">
    <property type="component" value="Unassembled WGS sequence"/>
</dbReference>
<dbReference type="AlphaFoldDB" id="A0A1E3NW63"/>
<feature type="compositionally biased region" description="Low complexity" evidence="1">
    <location>
        <begin position="95"/>
        <end position="113"/>
    </location>
</feature>
<feature type="transmembrane region" description="Helical" evidence="2">
    <location>
        <begin position="47"/>
        <end position="66"/>
    </location>
</feature>
<reference evidence="3 4" key="1">
    <citation type="journal article" date="2016" name="Proc. Natl. Acad. Sci. U.S.A.">
        <title>Comparative genomics of biotechnologically important yeasts.</title>
        <authorList>
            <person name="Riley R."/>
            <person name="Haridas S."/>
            <person name="Wolfe K.H."/>
            <person name="Lopes M.R."/>
            <person name="Hittinger C.T."/>
            <person name="Goeker M."/>
            <person name="Salamov A.A."/>
            <person name="Wisecaver J.H."/>
            <person name="Long T.M."/>
            <person name="Calvey C.H."/>
            <person name="Aerts A.L."/>
            <person name="Barry K.W."/>
            <person name="Choi C."/>
            <person name="Clum A."/>
            <person name="Coughlan A.Y."/>
            <person name="Deshpande S."/>
            <person name="Douglass A.P."/>
            <person name="Hanson S.J."/>
            <person name="Klenk H.-P."/>
            <person name="LaButti K.M."/>
            <person name="Lapidus A."/>
            <person name="Lindquist E.A."/>
            <person name="Lipzen A.M."/>
            <person name="Meier-Kolthoff J.P."/>
            <person name="Ohm R.A."/>
            <person name="Otillar R.P."/>
            <person name="Pangilinan J.L."/>
            <person name="Peng Y."/>
            <person name="Rokas A."/>
            <person name="Rosa C.A."/>
            <person name="Scheuner C."/>
            <person name="Sibirny A.A."/>
            <person name="Slot J.C."/>
            <person name="Stielow J.B."/>
            <person name="Sun H."/>
            <person name="Kurtzman C.P."/>
            <person name="Blackwell M."/>
            <person name="Grigoriev I.V."/>
            <person name="Jeffries T.W."/>
        </authorList>
    </citation>
    <scope>NUCLEOTIDE SEQUENCE [LARGE SCALE GENOMIC DNA]</scope>
    <source>
        <strain evidence="4">ATCC 58044 / CBS 1984 / NCYC 433 / NRRL Y-366-8</strain>
    </source>
</reference>
<keyword evidence="2" id="KW-0812">Transmembrane</keyword>
<name>A0A1E3NW63_WICAA</name>
<evidence type="ECO:0000313" key="4">
    <source>
        <dbReference type="Proteomes" id="UP000094112"/>
    </source>
</evidence>
<feature type="region of interest" description="Disordered" evidence="1">
    <location>
        <begin position="94"/>
        <end position="121"/>
    </location>
</feature>
<accession>A0A1E3NW63</accession>
<evidence type="ECO:0000256" key="2">
    <source>
        <dbReference type="SAM" id="Phobius"/>
    </source>
</evidence>
<dbReference type="GeneID" id="30203157"/>
<keyword evidence="2" id="KW-1133">Transmembrane helix</keyword>
<sequence>MVVPDANGIDLLREHAFYEYGNKEFQSVLDFDYKFALDQFVNHQTSGPIFLLFGLIAAIASIYLFISHLNKKKRSSILDYSSNIKEQTISYDIESGPPSLSYSNSSTPTNSPDLSKDSQKIRTFRFDDYQPYKQA</sequence>
<organism evidence="3 4">
    <name type="scientific">Wickerhamomyces anomalus (strain ATCC 58044 / CBS 1984 / NCYC 433 / NRRL Y-366-8)</name>
    <name type="common">Yeast</name>
    <name type="synonym">Hansenula anomala</name>
    <dbReference type="NCBI Taxonomy" id="683960"/>
    <lineage>
        <taxon>Eukaryota</taxon>
        <taxon>Fungi</taxon>
        <taxon>Dikarya</taxon>
        <taxon>Ascomycota</taxon>
        <taxon>Saccharomycotina</taxon>
        <taxon>Saccharomycetes</taxon>
        <taxon>Phaffomycetales</taxon>
        <taxon>Wickerhamomycetaceae</taxon>
        <taxon>Wickerhamomyces</taxon>
    </lineage>
</organism>
<keyword evidence="2" id="KW-0472">Membrane</keyword>
<evidence type="ECO:0000256" key="1">
    <source>
        <dbReference type="SAM" id="MobiDB-lite"/>
    </source>
</evidence>
<dbReference type="EMBL" id="KV454213">
    <property type="protein sequence ID" value="ODQ57364.1"/>
    <property type="molecule type" value="Genomic_DNA"/>
</dbReference>
<protein>
    <submittedName>
        <fullName evidence="3">Uncharacterized protein</fullName>
    </submittedName>
</protein>
<dbReference type="OrthoDB" id="10636373at2759"/>
<keyword evidence="4" id="KW-1185">Reference proteome</keyword>
<dbReference type="RefSeq" id="XP_019036571.1">
    <property type="nucleotide sequence ID" value="XM_019185911.1"/>
</dbReference>